<sequence length="151" mass="16923">METKAEAQQAKLQKPATQKNAALQTSQKHATLQTNTKGSKPKGKKNAEKQKTSTNHHPTPLTPHPFTTSKPPLSRPDITLATKQLSQFLNSPTVTHYKTACRVIRIRYLKHNPGRGLMFPRHSDKQILGYVDADWAGCVDYRRSTTGFSFI</sequence>
<dbReference type="PANTHER" id="PTHR11439">
    <property type="entry name" value="GAG-POL-RELATED RETROTRANSPOSON"/>
    <property type="match status" value="1"/>
</dbReference>
<evidence type="ECO:0000313" key="2">
    <source>
        <dbReference type="EMBL" id="PNX58818.1"/>
    </source>
</evidence>
<protein>
    <submittedName>
        <fullName evidence="2">Retrovirus-related Pol polyprotein from transposon TNT 1-94</fullName>
    </submittedName>
</protein>
<comment type="caution">
    <text evidence="2">The sequence shown here is derived from an EMBL/GenBank/DDBJ whole genome shotgun (WGS) entry which is preliminary data.</text>
</comment>
<organism evidence="2 3">
    <name type="scientific">Trifolium pratense</name>
    <name type="common">Red clover</name>
    <dbReference type="NCBI Taxonomy" id="57577"/>
    <lineage>
        <taxon>Eukaryota</taxon>
        <taxon>Viridiplantae</taxon>
        <taxon>Streptophyta</taxon>
        <taxon>Embryophyta</taxon>
        <taxon>Tracheophyta</taxon>
        <taxon>Spermatophyta</taxon>
        <taxon>Magnoliopsida</taxon>
        <taxon>eudicotyledons</taxon>
        <taxon>Gunneridae</taxon>
        <taxon>Pentapetalae</taxon>
        <taxon>rosids</taxon>
        <taxon>fabids</taxon>
        <taxon>Fabales</taxon>
        <taxon>Fabaceae</taxon>
        <taxon>Papilionoideae</taxon>
        <taxon>50 kb inversion clade</taxon>
        <taxon>NPAAA clade</taxon>
        <taxon>Hologalegina</taxon>
        <taxon>IRL clade</taxon>
        <taxon>Trifolieae</taxon>
        <taxon>Trifolium</taxon>
    </lineage>
</organism>
<dbReference type="AlphaFoldDB" id="A0A2K3JXT3"/>
<dbReference type="Proteomes" id="UP000236291">
    <property type="component" value="Unassembled WGS sequence"/>
</dbReference>
<name>A0A2K3JXT3_TRIPR</name>
<dbReference type="EMBL" id="ASHM01079389">
    <property type="protein sequence ID" value="PNX58818.1"/>
    <property type="molecule type" value="Genomic_DNA"/>
</dbReference>
<reference evidence="2 3" key="2">
    <citation type="journal article" date="2017" name="Front. Plant Sci.">
        <title>Gene Classification and Mining of Molecular Markers Useful in Red Clover (Trifolium pratense) Breeding.</title>
        <authorList>
            <person name="Istvanek J."/>
            <person name="Dluhosova J."/>
            <person name="Dluhos P."/>
            <person name="Patkova L."/>
            <person name="Nedelnik J."/>
            <person name="Repkova J."/>
        </authorList>
    </citation>
    <scope>NUCLEOTIDE SEQUENCE [LARGE SCALE GENOMIC DNA]</scope>
    <source>
        <strain evidence="3">cv. Tatra</strain>
        <tissue evidence="2">Young leaves</tissue>
    </source>
</reference>
<feature type="compositionally biased region" description="Polar residues" evidence="1">
    <location>
        <begin position="15"/>
        <end position="38"/>
    </location>
</feature>
<evidence type="ECO:0000313" key="3">
    <source>
        <dbReference type="Proteomes" id="UP000236291"/>
    </source>
</evidence>
<reference evidence="2 3" key="1">
    <citation type="journal article" date="2014" name="Am. J. Bot.">
        <title>Genome assembly and annotation for red clover (Trifolium pratense; Fabaceae).</title>
        <authorList>
            <person name="Istvanek J."/>
            <person name="Jaros M."/>
            <person name="Krenek A."/>
            <person name="Repkova J."/>
        </authorList>
    </citation>
    <scope>NUCLEOTIDE SEQUENCE [LARGE SCALE GENOMIC DNA]</scope>
    <source>
        <strain evidence="3">cv. Tatra</strain>
        <tissue evidence="2">Young leaves</tissue>
    </source>
</reference>
<dbReference type="STRING" id="57577.A0A2K3JXT3"/>
<dbReference type="PANTHER" id="PTHR11439:SF470">
    <property type="entry name" value="CYSTEINE-RICH RLK (RECEPTOR-LIKE PROTEIN KINASE) 8"/>
    <property type="match status" value="1"/>
</dbReference>
<gene>
    <name evidence="2" type="ORF">L195_g051105</name>
</gene>
<proteinExistence type="predicted"/>
<feature type="region of interest" description="Disordered" evidence="1">
    <location>
        <begin position="1"/>
        <end position="76"/>
    </location>
</feature>
<accession>A0A2K3JXT3</accession>
<feature type="compositionally biased region" description="Low complexity" evidence="1">
    <location>
        <begin position="52"/>
        <end position="68"/>
    </location>
</feature>
<evidence type="ECO:0000256" key="1">
    <source>
        <dbReference type="SAM" id="MobiDB-lite"/>
    </source>
</evidence>